<reference evidence="2" key="3">
    <citation type="journal article" date="1999" name="Mol. Gen. Genet.">
        <title>Shiga toxins even when different are encoded at identical positions in the genomes of related temperate bacteriophages.</title>
        <authorList>
            <person name="Karch H."/>
            <person name="Schmidt H."/>
            <person name="Janetzki-Mittmann C."/>
            <person name="Scheef J."/>
            <person name="Kroeger M."/>
        </authorList>
    </citation>
    <scope>NUCLEOTIDE SEQUENCE</scope>
</reference>
<organismHost>
    <name type="scientific">Escherichia coli O157:H7</name>
    <dbReference type="NCBI Taxonomy" id="83334"/>
</organismHost>
<evidence type="ECO:0000313" key="2">
    <source>
        <dbReference type="EMBL" id="CAB39303.1"/>
    </source>
</evidence>
<dbReference type="Pfam" id="PF20350">
    <property type="entry name" value="DUF6645"/>
    <property type="match status" value="1"/>
</dbReference>
<proteinExistence type="predicted"/>
<dbReference type="InterPro" id="IPR046587">
    <property type="entry name" value="DUF6645"/>
</dbReference>
<evidence type="ECO:0000259" key="1">
    <source>
        <dbReference type="Pfam" id="PF20350"/>
    </source>
</evidence>
<reference evidence="2" key="2">
    <citation type="journal article" date="1997" name="FEMS Microbiol. Lett.">
        <title>An ileX tRNA gene is located close to the Shiga toxin II operon in enterohemorrhagic Escherichia coli O157 and non-O157 strains.</title>
        <authorList>
            <person name="Schmidt H."/>
            <person name="Scheef J."/>
            <person name="Janetzki-Mittmann C."/>
            <person name="Datz M."/>
            <person name="Karch H."/>
        </authorList>
    </citation>
    <scope>NUCLEOTIDE SEQUENCE</scope>
</reference>
<accession>Q9ZWW6</accession>
<reference evidence="2" key="1">
    <citation type="journal article" date="1996" name="Appl. Environ. Microbiol.">
        <title>Analysis of the enterohemorrhagic Escherichia coli O157 DNA region containing lambdoid phage gene p and Shiga-like toxin structural genes.</title>
        <authorList>
            <person name="Datz M."/>
            <person name="Janetzki-Mittmann C."/>
            <person name="Franke S."/>
            <person name="Gunzer F."/>
            <person name="Schmidt H."/>
            <person name="Karch H."/>
        </authorList>
    </citation>
    <scope>NUCLEOTIDE SEQUENCE</scope>
</reference>
<sequence>MAFYWPVSSLPQGVALTGDGGNNLLAAFYIQTDAKDLNVMYHNAKVATNNLKLGTFGAFDNEWHTLAFRFAGNNSRPVTPVIDGNSLQVTPVIDGQDGTPFTLTQSPVSAFAADKLHVTDITRGATYPVLIDSIAVEVNSTDTAA</sequence>
<organism evidence="2">
    <name type="scientific">Escherichia phage 933W</name>
    <name type="common">Bacteriophage 933W</name>
    <dbReference type="NCBI Taxonomy" id="10730"/>
    <lineage>
        <taxon>Viruses</taxon>
        <taxon>Duplodnaviria</taxon>
        <taxon>Heunggongvirae</taxon>
        <taxon>Uroviricota</taxon>
        <taxon>Caudoviricetes</taxon>
        <taxon>Sepvirinae</taxon>
        <taxon>Traversvirus</taxon>
        <taxon>Traversvirus tv933W</taxon>
    </lineage>
</organism>
<dbReference type="EMBL" id="Y10775">
    <property type="protein sequence ID" value="CAB39303.1"/>
    <property type="molecule type" value="Genomic_DNA"/>
</dbReference>
<feature type="domain" description="DUF6645" evidence="1">
    <location>
        <begin position="1"/>
        <end position="85"/>
    </location>
</feature>
<name>Q9ZWW6_BP933</name>
<protein>
    <recommendedName>
        <fullName evidence="1">DUF6645 domain-containing protein</fullName>
    </recommendedName>
</protein>